<gene>
    <name evidence="1" type="ORF">SAMN02787144_101173</name>
</gene>
<evidence type="ECO:0000313" key="1">
    <source>
        <dbReference type="EMBL" id="SFY11760.1"/>
    </source>
</evidence>
<dbReference type="AlphaFoldDB" id="A0A1K2CMP8"/>
<dbReference type="Proteomes" id="UP000181909">
    <property type="component" value="Unassembled WGS sequence"/>
</dbReference>
<dbReference type="EMBL" id="FPJO01000011">
    <property type="protein sequence ID" value="SFY11760.1"/>
    <property type="molecule type" value="Genomic_DNA"/>
</dbReference>
<reference evidence="1 2" key="1">
    <citation type="submission" date="2016-11" db="EMBL/GenBank/DDBJ databases">
        <authorList>
            <person name="Jaros S."/>
            <person name="Januszkiewicz K."/>
            <person name="Wedrychowicz H."/>
        </authorList>
    </citation>
    <scope>NUCLEOTIDE SEQUENCE [LARGE SCALE GENOMIC DNA]</scope>
    <source>
        <strain evidence="1 2">OK807</strain>
    </source>
</reference>
<name>A0A1K2CMP8_STRAR</name>
<evidence type="ECO:0000313" key="2">
    <source>
        <dbReference type="Proteomes" id="UP000181909"/>
    </source>
</evidence>
<sequence>MIIVFIISAILIVGSIAYIASLFKRDDEIRSHGRDIRALVEDVRYISSNDGGSVNIKYRLSWQEGGVTRSVEGRDTISSFRSSRVQKGCEVDIKYLDDDHIMFVFDE</sequence>
<protein>
    <recommendedName>
        <fullName evidence="3">DUF3592 domain-containing protein</fullName>
    </recommendedName>
</protein>
<dbReference type="OrthoDB" id="4244863at2"/>
<organism evidence="1 2">
    <name type="scientific">Streptomyces atratus</name>
    <dbReference type="NCBI Taxonomy" id="1893"/>
    <lineage>
        <taxon>Bacteria</taxon>
        <taxon>Bacillati</taxon>
        <taxon>Actinomycetota</taxon>
        <taxon>Actinomycetes</taxon>
        <taxon>Kitasatosporales</taxon>
        <taxon>Streptomycetaceae</taxon>
        <taxon>Streptomyces</taxon>
    </lineage>
</organism>
<accession>A0A1K2CMP8</accession>
<proteinExistence type="predicted"/>
<evidence type="ECO:0008006" key="3">
    <source>
        <dbReference type="Google" id="ProtNLM"/>
    </source>
</evidence>
<dbReference type="RefSeq" id="WP_072486557.1">
    <property type="nucleotide sequence ID" value="NZ_CP109381.1"/>
</dbReference>
<dbReference type="STRING" id="1893.SAMN02787144_101173"/>